<dbReference type="InterPro" id="IPR000183">
    <property type="entry name" value="Orn/DAP/Arg_de-COase"/>
</dbReference>
<dbReference type="Pfam" id="PF02784">
    <property type="entry name" value="Orn_Arg_deC_N"/>
    <property type="match status" value="1"/>
</dbReference>
<dbReference type="InterPro" id="IPR022644">
    <property type="entry name" value="De-COase2_N"/>
</dbReference>
<comment type="caution">
    <text evidence="13">The sequence shown here is derived from an EMBL/GenBank/DDBJ whole genome shotgun (WGS) entry which is preliminary data.</text>
</comment>
<dbReference type="Gene3D" id="3.20.20.10">
    <property type="entry name" value="Alanine racemase"/>
    <property type="match status" value="1"/>
</dbReference>
<keyword evidence="6" id="KW-0460">Magnesium</keyword>
<dbReference type="InterPro" id="IPR009006">
    <property type="entry name" value="Ala_racemase/Decarboxylase_C"/>
</dbReference>
<proteinExistence type="inferred from homology"/>
<dbReference type="AlphaFoldDB" id="A0A1F6XNJ3"/>
<evidence type="ECO:0000259" key="11">
    <source>
        <dbReference type="Pfam" id="PF00278"/>
    </source>
</evidence>
<feature type="modified residue" description="N6-(pyridoxal phosphate)lysine" evidence="10">
    <location>
        <position position="98"/>
    </location>
</feature>
<feature type="domain" description="Orn/DAP/Arg decarboxylase 2 C-terminal" evidence="11">
    <location>
        <begin position="318"/>
        <end position="403"/>
    </location>
</feature>
<accession>A0A1F6XNJ3</accession>
<feature type="domain" description="Orn/DAP/Arg decarboxylase 2 N-terminal" evidence="12">
    <location>
        <begin position="79"/>
        <end position="317"/>
    </location>
</feature>
<dbReference type="STRING" id="1801780.A2917_00325"/>
<dbReference type="PRINTS" id="PR01179">
    <property type="entry name" value="ODADCRBXLASE"/>
</dbReference>
<dbReference type="PANTHER" id="PTHR43295">
    <property type="entry name" value="ARGININE DECARBOXYLASE"/>
    <property type="match status" value="1"/>
</dbReference>
<evidence type="ECO:0000256" key="7">
    <source>
        <dbReference type="ARBA" id="ARBA00022898"/>
    </source>
</evidence>
<evidence type="ECO:0000256" key="1">
    <source>
        <dbReference type="ARBA" id="ARBA00001933"/>
    </source>
</evidence>
<comment type="cofactor">
    <cofactor evidence="2">
        <name>Mg(2+)</name>
        <dbReference type="ChEBI" id="CHEBI:18420"/>
    </cofactor>
</comment>
<evidence type="ECO:0000256" key="9">
    <source>
        <dbReference type="ARBA" id="ARBA00023239"/>
    </source>
</evidence>
<dbReference type="InterPro" id="IPR022643">
    <property type="entry name" value="De-COase2_C"/>
</dbReference>
<evidence type="ECO:0000256" key="4">
    <source>
        <dbReference type="ARBA" id="ARBA00012426"/>
    </source>
</evidence>
<keyword evidence="5" id="KW-0210">Decarboxylase</keyword>
<dbReference type="EMBL" id="MFVE01000002">
    <property type="protein sequence ID" value="OGI95750.1"/>
    <property type="molecule type" value="Genomic_DNA"/>
</dbReference>
<dbReference type="InterPro" id="IPR022653">
    <property type="entry name" value="De-COase2_pyr-phos_BS"/>
</dbReference>
<dbReference type="SUPFAM" id="SSF51419">
    <property type="entry name" value="PLP-binding barrel"/>
    <property type="match status" value="1"/>
</dbReference>
<protein>
    <recommendedName>
        <fullName evidence="4">arginine decarboxylase</fullName>
        <ecNumber evidence="4">4.1.1.19</ecNumber>
    </recommendedName>
</protein>
<evidence type="ECO:0000256" key="2">
    <source>
        <dbReference type="ARBA" id="ARBA00001946"/>
    </source>
</evidence>
<comment type="cofactor">
    <cofactor evidence="1 10">
        <name>pyridoxal 5'-phosphate</name>
        <dbReference type="ChEBI" id="CHEBI:597326"/>
    </cofactor>
</comment>
<dbReference type="Gene3D" id="2.40.37.10">
    <property type="entry name" value="Lyase, Ornithine Decarboxylase, Chain A, domain 1"/>
    <property type="match status" value="1"/>
</dbReference>
<evidence type="ECO:0000256" key="6">
    <source>
        <dbReference type="ARBA" id="ARBA00022842"/>
    </source>
</evidence>
<sequence>MAKKKIKKPGKNWRKFWKLGVDEWNTQFFNVSKDGELTVTEGHHIYNLHDIASKYGTPLQVIFPFILEDRLKDLIGYFQAYMKIYGYKGKFFYHYPMKVNQNKEFILPLLSEGANLEVTSANELWLVKKLWEGEKFNSKIRVLCNGPKTESYLDLIEELRGKGMNIVPIIEGPEEIERLLKYRGDIGLRVDLNIKADTHWDKKFDRFGLSEKDILDLGKMKNLKILHYHMGSQIKTQKSIFEGVKRAFGLYAQLQKTHPNLDTLDIGGGFGIPYEKKKFYTAKGVSSKIIKILKNLSDKAGIRHPNLVVEWGQYIVAPAEITIYKVLSEKIIPKANAKSWYVVDGSFMNDLKDTWAIHQKWHVIPANNMHGVLKTTWLAGSTCDSDDKYTAGGNYILLPKLHANQEQFVAVLDTGAYQDGLSSHHCLLSSPMKIVASDGMIKIARKRETADSIGKMFGWTNGIH</sequence>
<dbReference type="SUPFAM" id="SSF50621">
    <property type="entry name" value="Alanine racemase C-terminal domain-like"/>
    <property type="match status" value="1"/>
</dbReference>
<dbReference type="Pfam" id="PF00278">
    <property type="entry name" value="Orn_DAP_Arg_deC"/>
    <property type="match status" value="1"/>
</dbReference>
<dbReference type="PRINTS" id="PR01180">
    <property type="entry name" value="ARGDCRBXLASE"/>
</dbReference>
<evidence type="ECO:0000256" key="10">
    <source>
        <dbReference type="PIRSR" id="PIRSR600183-50"/>
    </source>
</evidence>
<gene>
    <name evidence="13" type="ORF">A2917_00325</name>
</gene>
<dbReference type="InterPro" id="IPR029066">
    <property type="entry name" value="PLP-binding_barrel"/>
</dbReference>
<keyword evidence="8" id="KW-0745">Spermidine biosynthesis</keyword>
<dbReference type="GO" id="GO:0008792">
    <property type="term" value="F:arginine decarboxylase activity"/>
    <property type="evidence" value="ECO:0007669"/>
    <property type="project" value="UniProtKB-EC"/>
</dbReference>
<dbReference type="EC" id="4.1.1.19" evidence="4"/>
<keyword evidence="9" id="KW-0456">Lyase</keyword>
<evidence type="ECO:0000313" key="14">
    <source>
        <dbReference type="Proteomes" id="UP000178104"/>
    </source>
</evidence>
<dbReference type="PANTHER" id="PTHR43295:SF9">
    <property type="entry name" value="BIOSYNTHETIC ARGININE DECARBOXYLASE"/>
    <property type="match status" value="1"/>
</dbReference>
<evidence type="ECO:0000256" key="8">
    <source>
        <dbReference type="ARBA" id="ARBA00023066"/>
    </source>
</evidence>
<keyword evidence="7 10" id="KW-0663">Pyridoxal phosphate</keyword>
<dbReference type="GO" id="GO:0006527">
    <property type="term" value="P:L-arginine catabolic process"/>
    <property type="evidence" value="ECO:0007669"/>
    <property type="project" value="InterPro"/>
</dbReference>
<feature type="active site" description="Proton donor" evidence="10">
    <location>
        <position position="383"/>
    </location>
</feature>
<comment type="similarity">
    <text evidence="3">Belongs to the Orn/Lys/Arg decarboxylase class-II family. SpeA subfamily.</text>
</comment>
<organism evidence="13 14">
    <name type="scientific">Candidatus Nomurabacteria bacterium RIFCSPLOWO2_01_FULL_42_17</name>
    <dbReference type="NCBI Taxonomy" id="1801780"/>
    <lineage>
        <taxon>Bacteria</taxon>
        <taxon>Candidatus Nomuraibacteriota</taxon>
    </lineage>
</organism>
<evidence type="ECO:0000256" key="5">
    <source>
        <dbReference type="ARBA" id="ARBA00022793"/>
    </source>
</evidence>
<dbReference type="InterPro" id="IPR002985">
    <property type="entry name" value="Arg_decrbxlase"/>
</dbReference>
<reference evidence="13 14" key="1">
    <citation type="journal article" date="2016" name="Nat. Commun.">
        <title>Thousands of microbial genomes shed light on interconnected biogeochemical processes in an aquifer system.</title>
        <authorList>
            <person name="Anantharaman K."/>
            <person name="Brown C.T."/>
            <person name="Hug L.A."/>
            <person name="Sharon I."/>
            <person name="Castelle C.J."/>
            <person name="Probst A.J."/>
            <person name="Thomas B.C."/>
            <person name="Singh A."/>
            <person name="Wilkins M.J."/>
            <person name="Karaoz U."/>
            <person name="Brodie E.L."/>
            <person name="Williams K.H."/>
            <person name="Hubbard S.S."/>
            <person name="Banfield J.F."/>
        </authorList>
    </citation>
    <scope>NUCLEOTIDE SEQUENCE [LARGE SCALE GENOMIC DNA]</scope>
</reference>
<dbReference type="Proteomes" id="UP000178104">
    <property type="component" value="Unassembled WGS sequence"/>
</dbReference>
<name>A0A1F6XNJ3_9BACT</name>
<evidence type="ECO:0000256" key="3">
    <source>
        <dbReference type="ARBA" id="ARBA00008357"/>
    </source>
</evidence>
<evidence type="ECO:0000259" key="12">
    <source>
        <dbReference type="Pfam" id="PF02784"/>
    </source>
</evidence>
<dbReference type="GO" id="GO:0008295">
    <property type="term" value="P:spermidine biosynthetic process"/>
    <property type="evidence" value="ECO:0007669"/>
    <property type="project" value="UniProtKB-KW"/>
</dbReference>
<evidence type="ECO:0000313" key="13">
    <source>
        <dbReference type="EMBL" id="OGI95750.1"/>
    </source>
</evidence>
<dbReference type="PROSITE" id="PS00878">
    <property type="entry name" value="ODR_DC_2_1"/>
    <property type="match status" value="1"/>
</dbReference>